<dbReference type="EMBL" id="MLCO01000077">
    <property type="protein sequence ID" value="ONG54968.1"/>
    <property type="molecule type" value="Genomic_DNA"/>
</dbReference>
<feature type="transmembrane region" description="Helical" evidence="7">
    <location>
        <begin position="35"/>
        <end position="58"/>
    </location>
</feature>
<comment type="caution">
    <text evidence="11">The sequence shown here is derived from an EMBL/GenBank/DDBJ whole genome shotgun (WGS) entry which is preliminary data.</text>
</comment>
<protein>
    <submittedName>
        <fullName evidence="11">Nucleoside:proton symporter</fullName>
    </submittedName>
</protein>
<feature type="transmembrane region" description="Helical" evidence="7">
    <location>
        <begin position="358"/>
        <end position="377"/>
    </location>
</feature>
<evidence type="ECO:0000259" key="9">
    <source>
        <dbReference type="Pfam" id="PF07662"/>
    </source>
</evidence>
<dbReference type="GO" id="GO:0005337">
    <property type="term" value="F:nucleoside transmembrane transporter activity"/>
    <property type="evidence" value="ECO:0007669"/>
    <property type="project" value="InterPro"/>
</dbReference>
<feature type="transmembrane region" description="Helical" evidence="7">
    <location>
        <begin position="397"/>
        <end position="417"/>
    </location>
</feature>
<feature type="transmembrane region" description="Helical" evidence="7">
    <location>
        <begin position="269"/>
        <end position="291"/>
    </location>
</feature>
<evidence type="ECO:0000256" key="4">
    <source>
        <dbReference type="ARBA" id="ARBA00022692"/>
    </source>
</evidence>
<keyword evidence="5 7" id="KW-1133">Transmembrane helix</keyword>
<sequence>MSWLQLQSGFGLLALALIAWVVGGCRRPVPWRMVIAGLLLQVALGAALLHIPVLRAGFAWLGDAVGALSTATQAGTSLVFGYLGGAPLPFAETRPDASFVLFFQGLPLVLVVGALSAVLYHWRILPLVVRGLSRLLRGAFGLSGACGFSVAANVFVGMVEAPLLIRAWLARLSLSELFIVMTAGLATIAGNMMVVYASILSPVVPDVAGQLLVASLVSAPASVLVGALMRPPQPGADQQVLVAEDALAPRLYDSTMEAVVRGTADGLQLLLGVMASLIVFVALVALVNMALEPITGWTLQGLVGMVFRPIAWLMGVPDEHIPAIGASLGIKTVLNEFIAYLELAGSGGLGLDARSRLILTYALCGFSNFGSVGIMLAGMTGMCPERRSDIVRLGMPALLAANIACCMTGAVVGLLTYPQ</sequence>
<feature type="transmembrane region" description="Helical" evidence="7">
    <location>
        <begin position="6"/>
        <end position="23"/>
    </location>
</feature>
<dbReference type="GO" id="GO:0005886">
    <property type="term" value="C:plasma membrane"/>
    <property type="evidence" value="ECO:0007669"/>
    <property type="project" value="UniProtKB-SubCell"/>
</dbReference>
<feature type="transmembrane region" description="Helical" evidence="7">
    <location>
        <begin position="142"/>
        <end position="165"/>
    </location>
</feature>
<dbReference type="InterPro" id="IPR011642">
    <property type="entry name" value="Gate_dom"/>
</dbReference>
<dbReference type="RefSeq" id="WP_076957125.1">
    <property type="nucleotide sequence ID" value="NZ_MLCO01000077.1"/>
</dbReference>
<dbReference type="AlphaFoldDB" id="A0A1V2H4C9"/>
<feature type="transmembrane region" description="Helical" evidence="7">
    <location>
        <begin position="211"/>
        <end position="229"/>
    </location>
</feature>
<name>A0A1V2H4C9_9PROT</name>
<feature type="transmembrane region" description="Helical" evidence="7">
    <location>
        <begin position="64"/>
        <end position="85"/>
    </location>
</feature>
<evidence type="ECO:0000313" key="11">
    <source>
        <dbReference type="EMBL" id="ONG54968.1"/>
    </source>
</evidence>
<evidence type="ECO:0000256" key="1">
    <source>
        <dbReference type="ARBA" id="ARBA00004651"/>
    </source>
</evidence>
<dbReference type="InterPro" id="IPR008276">
    <property type="entry name" value="C_nuclsd_transpt"/>
</dbReference>
<keyword evidence="3" id="KW-1003">Cell membrane</keyword>
<feature type="transmembrane region" description="Helical" evidence="7">
    <location>
        <begin position="177"/>
        <end position="199"/>
    </location>
</feature>
<feature type="transmembrane region" description="Helical" evidence="7">
    <location>
        <begin position="97"/>
        <end position="122"/>
    </location>
</feature>
<evidence type="ECO:0000259" key="10">
    <source>
        <dbReference type="Pfam" id="PF07670"/>
    </source>
</evidence>
<proteinExistence type="inferred from homology"/>
<evidence type="ECO:0000256" key="5">
    <source>
        <dbReference type="ARBA" id="ARBA00022989"/>
    </source>
</evidence>
<reference evidence="11 12" key="1">
    <citation type="submission" date="2016-10" db="EMBL/GenBank/DDBJ databases">
        <title>Draft Genome sequence of Roseomonas sp. strain M3.</title>
        <authorList>
            <person name="Subhash Y."/>
            <person name="Lee S."/>
        </authorList>
    </citation>
    <scope>NUCLEOTIDE SEQUENCE [LARGE SCALE GENOMIC DNA]</scope>
    <source>
        <strain evidence="11 12">M3</strain>
    </source>
</reference>
<evidence type="ECO:0000256" key="3">
    <source>
        <dbReference type="ARBA" id="ARBA00022475"/>
    </source>
</evidence>
<evidence type="ECO:0000313" key="12">
    <source>
        <dbReference type="Proteomes" id="UP000188879"/>
    </source>
</evidence>
<dbReference type="Pfam" id="PF07662">
    <property type="entry name" value="Nucleos_tra2_C"/>
    <property type="match status" value="1"/>
</dbReference>
<dbReference type="PANTHER" id="PTHR10590">
    <property type="entry name" value="SODIUM/NUCLEOSIDE COTRANSPORTER"/>
    <property type="match status" value="1"/>
</dbReference>
<keyword evidence="4 7" id="KW-0812">Transmembrane</keyword>
<dbReference type="OrthoDB" id="9766455at2"/>
<dbReference type="InterPro" id="IPR011657">
    <property type="entry name" value="CNT_C_dom"/>
</dbReference>
<feature type="domain" description="Concentrative nucleoside transporter N-terminal" evidence="8">
    <location>
        <begin position="10"/>
        <end position="83"/>
    </location>
</feature>
<dbReference type="GO" id="GO:0015293">
    <property type="term" value="F:symporter activity"/>
    <property type="evidence" value="ECO:0007669"/>
    <property type="project" value="TreeGrafter"/>
</dbReference>
<evidence type="ECO:0000256" key="7">
    <source>
        <dbReference type="SAM" id="Phobius"/>
    </source>
</evidence>
<feature type="domain" description="Concentrative nucleoside transporter C-terminal" evidence="9">
    <location>
        <begin position="211"/>
        <end position="413"/>
    </location>
</feature>
<feature type="domain" description="Nucleoside transporter/FeoB GTPase Gate" evidence="10">
    <location>
        <begin position="105"/>
        <end position="201"/>
    </location>
</feature>
<dbReference type="Pfam" id="PF01773">
    <property type="entry name" value="Nucleos_tra2_N"/>
    <property type="match status" value="1"/>
</dbReference>
<gene>
    <name evidence="11" type="ORF">BKE38_09555</name>
</gene>
<evidence type="ECO:0000256" key="6">
    <source>
        <dbReference type="ARBA" id="ARBA00023136"/>
    </source>
</evidence>
<comment type="subcellular location">
    <subcellularLocation>
        <location evidence="1">Cell membrane</location>
        <topology evidence="1">Multi-pass membrane protein</topology>
    </subcellularLocation>
</comment>
<organism evidence="11 12">
    <name type="scientific">Teichococcus deserti</name>
    <dbReference type="NCBI Taxonomy" id="1817963"/>
    <lineage>
        <taxon>Bacteria</taxon>
        <taxon>Pseudomonadati</taxon>
        <taxon>Pseudomonadota</taxon>
        <taxon>Alphaproteobacteria</taxon>
        <taxon>Acetobacterales</taxon>
        <taxon>Roseomonadaceae</taxon>
        <taxon>Roseomonas</taxon>
    </lineage>
</organism>
<accession>A0A1V2H4C9</accession>
<keyword evidence="12" id="KW-1185">Reference proteome</keyword>
<dbReference type="InterPro" id="IPR002668">
    <property type="entry name" value="CNT_N_dom"/>
</dbReference>
<evidence type="ECO:0000259" key="8">
    <source>
        <dbReference type="Pfam" id="PF01773"/>
    </source>
</evidence>
<dbReference type="PANTHER" id="PTHR10590:SF4">
    <property type="entry name" value="SOLUTE CARRIER FAMILY 28 MEMBER 3"/>
    <property type="match status" value="1"/>
</dbReference>
<dbReference type="Pfam" id="PF07670">
    <property type="entry name" value="Gate"/>
    <property type="match status" value="1"/>
</dbReference>
<evidence type="ECO:0000256" key="2">
    <source>
        <dbReference type="ARBA" id="ARBA00009033"/>
    </source>
</evidence>
<keyword evidence="6 7" id="KW-0472">Membrane</keyword>
<comment type="similarity">
    <text evidence="2">Belongs to the concentrative nucleoside transporter (CNT) (TC 2.A.41) family.</text>
</comment>
<dbReference type="Proteomes" id="UP000188879">
    <property type="component" value="Unassembled WGS sequence"/>
</dbReference>